<dbReference type="GO" id="GO:0030313">
    <property type="term" value="C:cell envelope"/>
    <property type="evidence" value="ECO:0007669"/>
    <property type="project" value="UniProtKB-SubCell"/>
</dbReference>
<dbReference type="HOGENOM" id="CLU_778141_0_0_10"/>
<gene>
    <name evidence="4" type="ORF">PI23P_10725</name>
</gene>
<dbReference type="RefSeq" id="WP_004570765.1">
    <property type="nucleotide sequence ID" value="NZ_CH724148.1"/>
</dbReference>
<comment type="subcellular location">
    <subcellularLocation>
        <location evidence="1">Cell envelope</location>
    </subcellularLocation>
</comment>
<dbReference type="Gene3D" id="1.20.1420.20">
    <property type="entry name" value="M75 peptidase, HXXE motif"/>
    <property type="match status" value="1"/>
</dbReference>
<dbReference type="Pfam" id="PF09375">
    <property type="entry name" value="Peptidase_M75"/>
    <property type="match status" value="1"/>
</dbReference>
<keyword evidence="5" id="KW-1185">Reference proteome</keyword>
<evidence type="ECO:0000313" key="5">
    <source>
        <dbReference type="Proteomes" id="UP000003053"/>
    </source>
</evidence>
<dbReference type="CDD" id="cd14659">
    <property type="entry name" value="Imelysin-like_IPPA"/>
    <property type="match status" value="1"/>
</dbReference>
<dbReference type="InterPro" id="IPR018976">
    <property type="entry name" value="Imelysin-like"/>
</dbReference>
<dbReference type="eggNOG" id="COG3489">
    <property type="taxonomic scope" value="Bacteria"/>
</dbReference>
<accession>A4C104</accession>
<dbReference type="Proteomes" id="UP000003053">
    <property type="component" value="Unassembled WGS sequence"/>
</dbReference>
<dbReference type="STRING" id="313594.PI23P_10725"/>
<sequence>MNNKLTIGTLIISLVLLFGCNKEELSEKNAFDLFRYRQTYATDFINPAITEFVSDIKKLNEATTKFTAQTNQENLLNLQNLWKNAALSYAKTEVGNLGDIQSSAIYISMYSWGANENKIEEFVAATETIDEDSVNKLPTKTRGLSAVEYLLFNDNAAQTVSSFSDVRRKDFLIALNKNLLIKATSLKEQWEVYSDYFINNTATGITGSVNLIVNQLNFLLEDVLRFKIGEPAGLDNTSSTNTTMLQAYRSEISLAIIQENITAVKAVYYGMPDGLDDYVREIATTEDINNAITASFSSIEANIASLSNTTLKKAIENKNTTVTALHKHIKELIILIKVDVASTLSVTVTFTDNDGD</sequence>
<reference evidence="4 5" key="1">
    <citation type="submission" date="2006-02" db="EMBL/GenBank/DDBJ databases">
        <authorList>
            <person name="Murray A."/>
            <person name="Staley J."/>
            <person name="Ferriera S."/>
            <person name="Johnson J."/>
            <person name="Kravitz S."/>
            <person name="Halpern A."/>
            <person name="Remington K."/>
            <person name="Beeson K."/>
            <person name="Tran B."/>
            <person name="Rogers Y.-H."/>
            <person name="Friedman R."/>
            <person name="Venter J.C."/>
        </authorList>
    </citation>
    <scope>NUCLEOTIDE SEQUENCE [LARGE SCALE GENOMIC DNA]</scope>
    <source>
        <strain evidence="4 5">23-P</strain>
    </source>
</reference>
<dbReference type="InterPro" id="IPR034984">
    <property type="entry name" value="Imelysin-like_IPPA"/>
</dbReference>
<protein>
    <submittedName>
        <fullName evidence="4">Predicted periplasmic lipoprotein</fullName>
    </submittedName>
</protein>
<evidence type="ECO:0000313" key="4">
    <source>
        <dbReference type="EMBL" id="EAR13097.1"/>
    </source>
</evidence>
<evidence type="ECO:0000259" key="3">
    <source>
        <dbReference type="Pfam" id="PF09375"/>
    </source>
</evidence>
<keyword evidence="4" id="KW-0449">Lipoprotein</keyword>
<feature type="domain" description="Imelysin-like" evidence="3">
    <location>
        <begin position="50"/>
        <end position="323"/>
    </location>
</feature>
<dbReference type="AlphaFoldDB" id="A4C104"/>
<name>A4C104_9FLAO</name>
<evidence type="ECO:0000256" key="2">
    <source>
        <dbReference type="ARBA" id="ARBA00022729"/>
    </source>
</evidence>
<evidence type="ECO:0000256" key="1">
    <source>
        <dbReference type="ARBA" id="ARBA00004196"/>
    </source>
</evidence>
<proteinExistence type="predicted"/>
<comment type="caution">
    <text evidence="4">The sequence shown here is derived from an EMBL/GenBank/DDBJ whole genome shotgun (WGS) entry which is preliminary data.</text>
</comment>
<dbReference type="PROSITE" id="PS51257">
    <property type="entry name" value="PROKAR_LIPOPROTEIN"/>
    <property type="match status" value="1"/>
</dbReference>
<keyword evidence="2" id="KW-0732">Signal</keyword>
<dbReference type="InterPro" id="IPR038352">
    <property type="entry name" value="Imelysin_sf"/>
</dbReference>
<dbReference type="EMBL" id="AAOG01000002">
    <property type="protein sequence ID" value="EAR13097.1"/>
    <property type="molecule type" value="Genomic_DNA"/>
</dbReference>
<dbReference type="OrthoDB" id="1185510at2"/>
<organism evidence="4 5">
    <name type="scientific">Polaribacter irgensii 23-P</name>
    <dbReference type="NCBI Taxonomy" id="313594"/>
    <lineage>
        <taxon>Bacteria</taxon>
        <taxon>Pseudomonadati</taxon>
        <taxon>Bacteroidota</taxon>
        <taxon>Flavobacteriia</taxon>
        <taxon>Flavobacteriales</taxon>
        <taxon>Flavobacteriaceae</taxon>
    </lineage>
</organism>